<evidence type="ECO:0000313" key="2">
    <source>
        <dbReference type="EMBL" id="BDI28087.1"/>
    </source>
</evidence>
<protein>
    <recommendedName>
        <fullName evidence="1">NIL domain-containing protein</fullName>
    </recommendedName>
</protein>
<dbReference type="EMBL" id="AP025739">
    <property type="protein sequence ID" value="BDI28087.1"/>
    <property type="molecule type" value="Genomic_DNA"/>
</dbReference>
<dbReference type="Pfam" id="PF09383">
    <property type="entry name" value="NIL"/>
    <property type="match status" value="1"/>
</dbReference>
<name>A0A402CRL8_9BACT</name>
<dbReference type="SUPFAM" id="SSF55021">
    <property type="entry name" value="ACT-like"/>
    <property type="match status" value="1"/>
</dbReference>
<gene>
    <name evidence="2" type="ORF">CCAX7_001380</name>
</gene>
<feature type="domain" description="NIL" evidence="1">
    <location>
        <begin position="2"/>
        <end position="67"/>
    </location>
</feature>
<keyword evidence="3" id="KW-1185">Reference proteome</keyword>
<organism evidence="2 3">
    <name type="scientific">Capsulimonas corticalis</name>
    <dbReference type="NCBI Taxonomy" id="2219043"/>
    <lineage>
        <taxon>Bacteria</taxon>
        <taxon>Bacillati</taxon>
        <taxon>Armatimonadota</taxon>
        <taxon>Armatimonadia</taxon>
        <taxon>Capsulimonadales</taxon>
        <taxon>Capsulimonadaceae</taxon>
        <taxon>Capsulimonas</taxon>
    </lineage>
</organism>
<dbReference type="AlphaFoldDB" id="A0A402CRL8"/>
<accession>A0A402CRL8</accession>
<proteinExistence type="predicted"/>
<dbReference type="Gene3D" id="3.30.70.260">
    <property type="match status" value="1"/>
</dbReference>
<sequence>MQLNYPLDRLSEPVITRLVTDYDLSPNLIRADVEAGKGGWIVTELTGETMTIDRAVEWIRGQGVGVTEAP</sequence>
<evidence type="ECO:0000313" key="3">
    <source>
        <dbReference type="Proteomes" id="UP000287394"/>
    </source>
</evidence>
<dbReference type="Proteomes" id="UP000287394">
    <property type="component" value="Chromosome"/>
</dbReference>
<evidence type="ECO:0000259" key="1">
    <source>
        <dbReference type="Pfam" id="PF09383"/>
    </source>
</evidence>
<dbReference type="KEGG" id="ccot:CCAX7_001380"/>
<dbReference type="InterPro" id="IPR045865">
    <property type="entry name" value="ACT-like_dom_sf"/>
</dbReference>
<dbReference type="InterPro" id="IPR018449">
    <property type="entry name" value="NIL_domain"/>
</dbReference>
<reference evidence="2 3" key="1">
    <citation type="journal article" date="2019" name="Int. J. Syst. Evol. Microbiol.">
        <title>Capsulimonas corticalis gen. nov., sp. nov., an aerobic capsulated bacterium, of a novel bacterial order, Capsulimonadales ord. nov., of the class Armatimonadia of the phylum Armatimonadetes.</title>
        <authorList>
            <person name="Li J."/>
            <person name="Kudo C."/>
            <person name="Tonouchi A."/>
        </authorList>
    </citation>
    <scope>NUCLEOTIDE SEQUENCE [LARGE SCALE GENOMIC DNA]</scope>
    <source>
        <strain evidence="2 3">AX-7</strain>
    </source>
</reference>